<dbReference type="CDD" id="cd00303">
    <property type="entry name" value="retropepsin_like"/>
    <property type="match status" value="1"/>
</dbReference>
<dbReference type="InterPro" id="IPR021109">
    <property type="entry name" value="Peptidase_aspartic_dom_sf"/>
</dbReference>
<keyword evidence="2" id="KW-1185">Reference proteome</keyword>
<reference evidence="1 2" key="1">
    <citation type="submission" date="2024-04" db="EMBL/GenBank/DDBJ databases">
        <title>Genome assembly C_amara_ONT_v2.</title>
        <authorList>
            <person name="Yant L."/>
            <person name="Moore C."/>
            <person name="Slenker M."/>
        </authorList>
    </citation>
    <scope>NUCLEOTIDE SEQUENCE [LARGE SCALE GENOMIC DNA]</scope>
    <source>
        <tissue evidence="1">Leaf</tissue>
    </source>
</reference>
<gene>
    <name evidence="1" type="ORF">V5N11_016049</name>
</gene>
<dbReference type="Proteomes" id="UP001558713">
    <property type="component" value="Unassembled WGS sequence"/>
</dbReference>
<organism evidence="1 2">
    <name type="scientific">Cardamine amara subsp. amara</name>
    <dbReference type="NCBI Taxonomy" id="228776"/>
    <lineage>
        <taxon>Eukaryota</taxon>
        <taxon>Viridiplantae</taxon>
        <taxon>Streptophyta</taxon>
        <taxon>Embryophyta</taxon>
        <taxon>Tracheophyta</taxon>
        <taxon>Spermatophyta</taxon>
        <taxon>Magnoliopsida</taxon>
        <taxon>eudicotyledons</taxon>
        <taxon>Gunneridae</taxon>
        <taxon>Pentapetalae</taxon>
        <taxon>rosids</taxon>
        <taxon>malvids</taxon>
        <taxon>Brassicales</taxon>
        <taxon>Brassicaceae</taxon>
        <taxon>Cardamineae</taxon>
        <taxon>Cardamine</taxon>
    </lineage>
</organism>
<sequence>MPLSVAKRFTKYKPKNIYLVLADRSIKLPYALLADLPIRIGHVEIPTDFVVLEIYEEPRDPLILGRLFLATARAIIDVRNGKIDLKIGKNVIMKFDIDKVMKKPTIGGQLFRIEEMNLLAEEMLEELVEKDHLKTALTKNSENGYLHSEASSYEKIMDSRK</sequence>
<evidence type="ECO:0008006" key="3">
    <source>
        <dbReference type="Google" id="ProtNLM"/>
    </source>
</evidence>
<dbReference type="PANTHER" id="PTHR33067">
    <property type="entry name" value="RNA-DIRECTED DNA POLYMERASE-RELATED"/>
    <property type="match status" value="1"/>
</dbReference>
<accession>A0ABD1AEJ1</accession>
<proteinExistence type="predicted"/>
<name>A0ABD1AEJ1_CARAN</name>
<comment type="caution">
    <text evidence="1">The sequence shown here is derived from an EMBL/GenBank/DDBJ whole genome shotgun (WGS) entry which is preliminary data.</text>
</comment>
<dbReference type="Gene3D" id="2.40.70.10">
    <property type="entry name" value="Acid Proteases"/>
    <property type="match status" value="1"/>
</dbReference>
<dbReference type="PANTHER" id="PTHR33067:SF31">
    <property type="entry name" value="RNA-DIRECTED DNA POLYMERASE"/>
    <property type="match status" value="1"/>
</dbReference>
<evidence type="ECO:0000313" key="1">
    <source>
        <dbReference type="EMBL" id="KAL1205197.1"/>
    </source>
</evidence>
<protein>
    <recommendedName>
        <fullName evidence="3">Reverse transcriptase domain-containing protein</fullName>
    </recommendedName>
</protein>
<dbReference type="AlphaFoldDB" id="A0ABD1AEJ1"/>
<dbReference type="EMBL" id="JBANAX010000523">
    <property type="protein sequence ID" value="KAL1205197.1"/>
    <property type="molecule type" value="Genomic_DNA"/>
</dbReference>
<evidence type="ECO:0000313" key="2">
    <source>
        <dbReference type="Proteomes" id="UP001558713"/>
    </source>
</evidence>